<accession>A0A0L6UGR9</accession>
<keyword evidence="2" id="KW-1185">Reference proteome</keyword>
<evidence type="ECO:0000313" key="2">
    <source>
        <dbReference type="Proteomes" id="UP000037035"/>
    </source>
</evidence>
<dbReference type="OrthoDB" id="10601803at2759"/>
<proteinExistence type="predicted"/>
<dbReference type="VEuPathDB" id="FungiDB:VP01_6395g1"/>
<dbReference type="AlphaFoldDB" id="A0A0L6UGR9"/>
<evidence type="ECO:0008006" key="3">
    <source>
        <dbReference type="Google" id="ProtNLM"/>
    </source>
</evidence>
<dbReference type="Proteomes" id="UP000037035">
    <property type="component" value="Unassembled WGS sequence"/>
</dbReference>
<reference evidence="1 2" key="1">
    <citation type="submission" date="2015-08" db="EMBL/GenBank/DDBJ databases">
        <title>Next Generation Sequencing and Analysis of the Genome of Puccinia sorghi L Schw, the Causal Agent of Maize Common Rust.</title>
        <authorList>
            <person name="Rochi L."/>
            <person name="Burguener G."/>
            <person name="Darino M."/>
            <person name="Turjanski A."/>
            <person name="Kreff E."/>
            <person name="Dieguez M.J."/>
            <person name="Sacco F."/>
        </authorList>
    </citation>
    <scope>NUCLEOTIDE SEQUENCE [LARGE SCALE GENOMIC DNA]</scope>
    <source>
        <strain evidence="1 2">RO10H11247</strain>
    </source>
</reference>
<name>A0A0L6UGR9_9BASI</name>
<organism evidence="1 2">
    <name type="scientific">Puccinia sorghi</name>
    <dbReference type="NCBI Taxonomy" id="27349"/>
    <lineage>
        <taxon>Eukaryota</taxon>
        <taxon>Fungi</taxon>
        <taxon>Dikarya</taxon>
        <taxon>Basidiomycota</taxon>
        <taxon>Pucciniomycotina</taxon>
        <taxon>Pucciniomycetes</taxon>
        <taxon>Pucciniales</taxon>
        <taxon>Pucciniaceae</taxon>
        <taxon>Puccinia</taxon>
    </lineage>
</organism>
<dbReference type="EMBL" id="LAVV01011713">
    <property type="protein sequence ID" value="KNZ47437.1"/>
    <property type="molecule type" value="Genomic_DNA"/>
</dbReference>
<evidence type="ECO:0000313" key="1">
    <source>
        <dbReference type="EMBL" id="KNZ47437.1"/>
    </source>
</evidence>
<sequence>MTLEDVEFLSALCLISHSWSDDPDQFQGQSTLYHKSQGCRFQNKLSEFINNHYCTKVCGALHLSELVEIPWMHPKKNTSVSPIQSVNPSTSKAIMTSVSSSQPENNSSFKATGTLEHIDLEFLSVVFQGQNALAAHNTPL</sequence>
<protein>
    <recommendedName>
        <fullName evidence="3">Alpha-type protein kinase domain-containing protein</fullName>
    </recommendedName>
</protein>
<comment type="caution">
    <text evidence="1">The sequence shown here is derived from an EMBL/GenBank/DDBJ whole genome shotgun (WGS) entry which is preliminary data.</text>
</comment>
<gene>
    <name evidence="1" type="ORF">VP01_6395g1</name>
</gene>